<reference evidence="3 4" key="1">
    <citation type="submission" date="2024-01" db="EMBL/GenBank/DDBJ databases">
        <title>Genome assemblies of Stephania.</title>
        <authorList>
            <person name="Yang L."/>
        </authorList>
    </citation>
    <scope>NUCLEOTIDE SEQUENCE [LARGE SCALE GENOMIC DNA]</scope>
    <source>
        <strain evidence="3">QJT</strain>
        <tissue evidence="3">Leaf</tissue>
    </source>
</reference>
<dbReference type="Pfam" id="PF00072">
    <property type="entry name" value="Response_reg"/>
    <property type="match status" value="1"/>
</dbReference>
<name>A0AAP0EKE2_9MAGN</name>
<dbReference type="GO" id="GO:0000160">
    <property type="term" value="P:phosphorelay signal transduction system"/>
    <property type="evidence" value="ECO:0007669"/>
    <property type="project" value="InterPro"/>
</dbReference>
<dbReference type="PANTHER" id="PTHR43228:SF1">
    <property type="entry name" value="TWO-COMPONENT RESPONSE REGULATOR ARR22"/>
    <property type="match status" value="1"/>
</dbReference>
<evidence type="ECO:0000256" key="1">
    <source>
        <dbReference type="PROSITE-ProRule" id="PRU00169"/>
    </source>
</evidence>
<feature type="modified residue" description="4-aspartylphosphate" evidence="1">
    <location>
        <position position="76"/>
    </location>
</feature>
<dbReference type="InterPro" id="IPR011006">
    <property type="entry name" value="CheY-like_superfamily"/>
</dbReference>
<dbReference type="Gene3D" id="3.40.50.2300">
    <property type="match status" value="1"/>
</dbReference>
<dbReference type="CDD" id="cd17546">
    <property type="entry name" value="REC_hyHK_CKI1_RcsC-like"/>
    <property type="match status" value="1"/>
</dbReference>
<evidence type="ECO:0000313" key="3">
    <source>
        <dbReference type="EMBL" id="KAK9090429.1"/>
    </source>
</evidence>
<feature type="domain" description="Response regulatory" evidence="2">
    <location>
        <begin position="26"/>
        <end position="145"/>
    </location>
</feature>
<dbReference type="SUPFAM" id="SSF52172">
    <property type="entry name" value="CheY-like"/>
    <property type="match status" value="1"/>
</dbReference>
<keyword evidence="1" id="KW-0597">Phosphoprotein</keyword>
<proteinExistence type="predicted"/>
<dbReference type="EMBL" id="JBBNAE010000010">
    <property type="protein sequence ID" value="KAK9090429.1"/>
    <property type="molecule type" value="Genomic_DNA"/>
</dbReference>
<keyword evidence="4" id="KW-1185">Reference proteome</keyword>
<evidence type="ECO:0000259" key="2">
    <source>
        <dbReference type="PROSITE" id="PS50110"/>
    </source>
</evidence>
<comment type="caution">
    <text evidence="3">The sequence shown here is derived from an EMBL/GenBank/DDBJ whole genome shotgun (WGS) entry which is preliminary data.</text>
</comment>
<evidence type="ECO:0000313" key="4">
    <source>
        <dbReference type="Proteomes" id="UP001417504"/>
    </source>
</evidence>
<dbReference type="SMART" id="SM00448">
    <property type="entry name" value="REC"/>
    <property type="match status" value="1"/>
</dbReference>
<dbReference type="InterPro" id="IPR052048">
    <property type="entry name" value="ST_Response_Regulator"/>
</dbReference>
<sequence length="153" mass="17203">MGSSAEMKGKNVTVNETETYFTKKLTALVVDDSKMHRMIHKKLLATLGVESQEAENGKEAVDICLSGEAFNLILMDYDMPVMDGQEATKLLRENGVNTMIMGITARSREWEREEFMAAENGKEAVDICLSGKAFNLIHMEYDMPVMLEQSEKQ</sequence>
<organism evidence="3 4">
    <name type="scientific">Stephania japonica</name>
    <dbReference type="NCBI Taxonomy" id="461633"/>
    <lineage>
        <taxon>Eukaryota</taxon>
        <taxon>Viridiplantae</taxon>
        <taxon>Streptophyta</taxon>
        <taxon>Embryophyta</taxon>
        <taxon>Tracheophyta</taxon>
        <taxon>Spermatophyta</taxon>
        <taxon>Magnoliopsida</taxon>
        <taxon>Ranunculales</taxon>
        <taxon>Menispermaceae</taxon>
        <taxon>Menispermoideae</taxon>
        <taxon>Cissampelideae</taxon>
        <taxon>Stephania</taxon>
    </lineage>
</organism>
<dbReference type="PANTHER" id="PTHR43228">
    <property type="entry name" value="TWO-COMPONENT RESPONSE REGULATOR"/>
    <property type="match status" value="1"/>
</dbReference>
<gene>
    <name evidence="3" type="ORF">Sjap_023606</name>
</gene>
<dbReference type="InterPro" id="IPR001789">
    <property type="entry name" value="Sig_transdc_resp-reg_receiver"/>
</dbReference>
<accession>A0AAP0EKE2</accession>
<protein>
    <recommendedName>
        <fullName evidence="2">Response regulatory domain-containing protein</fullName>
    </recommendedName>
</protein>
<dbReference type="AlphaFoldDB" id="A0AAP0EKE2"/>
<dbReference type="PROSITE" id="PS50110">
    <property type="entry name" value="RESPONSE_REGULATORY"/>
    <property type="match status" value="1"/>
</dbReference>
<dbReference type="Proteomes" id="UP001417504">
    <property type="component" value="Unassembled WGS sequence"/>
</dbReference>